<feature type="signal peptide" evidence="1">
    <location>
        <begin position="1"/>
        <end position="25"/>
    </location>
</feature>
<protein>
    <recommendedName>
        <fullName evidence="4">DUF3887 domain-containing protein</fullName>
    </recommendedName>
</protein>
<evidence type="ECO:0000313" key="3">
    <source>
        <dbReference type="Proteomes" id="UP000823790"/>
    </source>
</evidence>
<dbReference type="RefSeq" id="WP_209614409.1">
    <property type="nucleotide sequence ID" value="NZ_JAGJRS010000001.1"/>
</dbReference>
<dbReference type="EMBL" id="JAGJRS010000001">
    <property type="protein sequence ID" value="MBP1472668.1"/>
    <property type="molecule type" value="Genomic_DNA"/>
</dbReference>
<sequence length="130" mass="14142">MKMRTRHLLLPLLAPLGAFTIPSHAQVAPVSCAARSIATIEALANHDHDGARRYLDAVLQSNSQQMEPMWDAMIEQNWGPYRSHGVPEEIANGDHTTTVRLPLTFDHGATTSTLTCDPKAGGAIVEFSLL</sequence>
<evidence type="ECO:0008006" key="4">
    <source>
        <dbReference type="Google" id="ProtNLM"/>
    </source>
</evidence>
<organism evidence="2 3">
    <name type="scientific">Frateuria flava</name>
    <dbReference type="NCBI Taxonomy" id="2821489"/>
    <lineage>
        <taxon>Bacteria</taxon>
        <taxon>Pseudomonadati</taxon>
        <taxon>Pseudomonadota</taxon>
        <taxon>Gammaproteobacteria</taxon>
        <taxon>Lysobacterales</taxon>
        <taxon>Rhodanobacteraceae</taxon>
        <taxon>Frateuria</taxon>
    </lineage>
</organism>
<keyword evidence="3" id="KW-1185">Reference proteome</keyword>
<keyword evidence="1" id="KW-0732">Signal</keyword>
<name>A0ABS4DHZ6_9GAMM</name>
<comment type="caution">
    <text evidence="2">The sequence shown here is derived from an EMBL/GenBank/DDBJ whole genome shotgun (WGS) entry which is preliminary data.</text>
</comment>
<gene>
    <name evidence="2" type="ORF">J7I44_00015</name>
</gene>
<evidence type="ECO:0000256" key="1">
    <source>
        <dbReference type="SAM" id="SignalP"/>
    </source>
</evidence>
<evidence type="ECO:0000313" key="2">
    <source>
        <dbReference type="EMBL" id="MBP1472668.1"/>
    </source>
</evidence>
<reference evidence="2 3" key="1">
    <citation type="submission" date="2021-04" db="EMBL/GenBank/DDBJ databases">
        <authorList>
            <person name="Huq M.A."/>
        </authorList>
    </citation>
    <scope>NUCLEOTIDE SEQUENCE [LARGE SCALE GENOMIC DNA]</scope>
    <source>
        <strain evidence="2 3">MAH-13</strain>
    </source>
</reference>
<feature type="chain" id="PRO_5046071363" description="DUF3887 domain-containing protein" evidence="1">
    <location>
        <begin position="26"/>
        <end position="130"/>
    </location>
</feature>
<accession>A0ABS4DHZ6</accession>
<dbReference type="Proteomes" id="UP000823790">
    <property type="component" value="Unassembled WGS sequence"/>
</dbReference>
<proteinExistence type="predicted"/>